<dbReference type="NCBIfam" id="NF033768">
    <property type="entry name" value="myxo_SS_tail"/>
    <property type="match status" value="1"/>
</dbReference>
<keyword evidence="9" id="KW-1185">Reference proteome</keyword>
<reference evidence="8 9" key="1">
    <citation type="submission" date="2013-04" db="EMBL/GenBank/DDBJ databases">
        <title>Oceanococcus atlanticus 22II-S10r2 Genome Sequencing.</title>
        <authorList>
            <person name="Lai Q."/>
            <person name="Li G."/>
            <person name="Shao Z."/>
        </authorList>
    </citation>
    <scope>NUCLEOTIDE SEQUENCE [LARGE SCALE GENOMIC DNA]</scope>
    <source>
        <strain evidence="8 9">22II-S10r2</strain>
    </source>
</reference>
<dbReference type="Proteomes" id="UP000192342">
    <property type="component" value="Unassembled WGS sequence"/>
</dbReference>
<dbReference type="STRING" id="1317117.ATO7_05470"/>
<feature type="region of interest" description="Disordered" evidence="5">
    <location>
        <begin position="154"/>
        <end position="231"/>
    </location>
</feature>
<dbReference type="AlphaFoldDB" id="A0A1Y1SI02"/>
<dbReference type="InterPro" id="IPR049806">
    <property type="entry name" value="MasK-like_C"/>
</dbReference>
<evidence type="ECO:0000256" key="4">
    <source>
        <dbReference type="ARBA" id="ARBA00023136"/>
    </source>
</evidence>
<dbReference type="EMBL" id="AQQV01000001">
    <property type="protein sequence ID" value="ORE89303.1"/>
    <property type="molecule type" value="Genomic_DNA"/>
</dbReference>
<evidence type="ECO:0000256" key="1">
    <source>
        <dbReference type="ARBA" id="ARBA00004167"/>
    </source>
</evidence>
<feature type="transmembrane region" description="Helical" evidence="6">
    <location>
        <begin position="24"/>
        <end position="42"/>
    </location>
</feature>
<dbReference type="RefSeq" id="WP_083560305.1">
    <property type="nucleotide sequence ID" value="NZ_AQQV01000001.1"/>
</dbReference>
<dbReference type="NCBIfam" id="TIGR01352">
    <property type="entry name" value="tonB_Cterm"/>
    <property type="match status" value="1"/>
</dbReference>
<dbReference type="SUPFAM" id="SSF74653">
    <property type="entry name" value="TolA/TonB C-terminal domain"/>
    <property type="match status" value="1"/>
</dbReference>
<keyword evidence="4 6" id="KW-0472">Membrane</keyword>
<evidence type="ECO:0000256" key="3">
    <source>
        <dbReference type="ARBA" id="ARBA00022989"/>
    </source>
</evidence>
<name>A0A1Y1SI02_9GAMM</name>
<dbReference type="InterPro" id="IPR006260">
    <property type="entry name" value="TonB/TolA_C"/>
</dbReference>
<feature type="compositionally biased region" description="Acidic residues" evidence="5">
    <location>
        <begin position="80"/>
        <end position="105"/>
    </location>
</feature>
<feature type="compositionally biased region" description="Polar residues" evidence="5">
    <location>
        <begin position="188"/>
        <end position="212"/>
    </location>
</feature>
<keyword evidence="3 6" id="KW-1133">Transmembrane helix</keyword>
<evidence type="ECO:0000313" key="8">
    <source>
        <dbReference type="EMBL" id="ORE89303.1"/>
    </source>
</evidence>
<dbReference type="GO" id="GO:0055085">
    <property type="term" value="P:transmembrane transport"/>
    <property type="evidence" value="ECO:0007669"/>
    <property type="project" value="InterPro"/>
</dbReference>
<feature type="domain" description="TonB C-terminal" evidence="7">
    <location>
        <begin position="263"/>
        <end position="326"/>
    </location>
</feature>
<organism evidence="8 9">
    <name type="scientific">Oceanococcus atlanticus</name>
    <dbReference type="NCBI Taxonomy" id="1317117"/>
    <lineage>
        <taxon>Bacteria</taxon>
        <taxon>Pseudomonadati</taxon>
        <taxon>Pseudomonadota</taxon>
        <taxon>Gammaproteobacteria</taxon>
        <taxon>Chromatiales</taxon>
        <taxon>Oceanococcaceae</taxon>
        <taxon>Oceanococcus</taxon>
    </lineage>
</organism>
<feature type="region of interest" description="Disordered" evidence="5">
    <location>
        <begin position="67"/>
        <end position="127"/>
    </location>
</feature>
<proteinExistence type="predicted"/>
<feature type="compositionally biased region" description="Low complexity" evidence="5">
    <location>
        <begin position="159"/>
        <end position="172"/>
    </location>
</feature>
<accession>A0A1Y1SI02</accession>
<keyword evidence="2 6" id="KW-0812">Transmembrane</keyword>
<feature type="compositionally biased region" description="Basic and acidic residues" evidence="5">
    <location>
        <begin position="110"/>
        <end position="127"/>
    </location>
</feature>
<comment type="caution">
    <text evidence="8">The sequence shown here is derived from an EMBL/GenBank/DDBJ whole genome shotgun (WGS) entry which is preliminary data.</text>
</comment>
<protein>
    <submittedName>
        <fullName evidence="8">TonB domain-containing protein</fullName>
    </submittedName>
</protein>
<evidence type="ECO:0000256" key="6">
    <source>
        <dbReference type="SAM" id="Phobius"/>
    </source>
</evidence>
<evidence type="ECO:0000313" key="9">
    <source>
        <dbReference type="Proteomes" id="UP000192342"/>
    </source>
</evidence>
<evidence type="ECO:0000259" key="7">
    <source>
        <dbReference type="Pfam" id="PF03544"/>
    </source>
</evidence>
<dbReference type="OrthoDB" id="7057177at2"/>
<dbReference type="InterPro" id="IPR037682">
    <property type="entry name" value="TonB_C"/>
</dbReference>
<evidence type="ECO:0000256" key="2">
    <source>
        <dbReference type="ARBA" id="ARBA00022692"/>
    </source>
</evidence>
<dbReference type="Gene3D" id="3.30.1150.10">
    <property type="match status" value="1"/>
</dbReference>
<evidence type="ECO:0000256" key="5">
    <source>
        <dbReference type="SAM" id="MobiDB-lite"/>
    </source>
</evidence>
<gene>
    <name evidence="8" type="ORF">ATO7_05470</name>
</gene>
<dbReference type="Pfam" id="PF03544">
    <property type="entry name" value="TonB_C"/>
    <property type="match status" value="1"/>
</dbReference>
<dbReference type="GO" id="GO:0016020">
    <property type="term" value="C:membrane"/>
    <property type="evidence" value="ECO:0007669"/>
    <property type="project" value="UniProtKB-SubCell"/>
</dbReference>
<comment type="subcellular location">
    <subcellularLocation>
        <location evidence="1">Membrane</location>
        <topology evidence="1">Single-pass membrane protein</topology>
    </subcellularLocation>
</comment>
<sequence length="329" mass="35718">MTSIAFSRNSWAELERDEARFQRTLLMVALPFVILGILIPLWELSGLKQGGGEQLSDRYAELLMQSAAQQEAPEPAPEPVVEEPAEEELPDAEPEPESAPEEEPQPETQPETKPEPQVDARQQARENVQRKFSAAFNALDSLREQDPVVTANSRPLTQASSASEEVASSSSVLTSNLNRGSGGVGSAPSRNTNPSTTGLKGRQTTQVNSGITASGGGFGADTSEAGFGGDSRLQGRSLEEIQIVMDRNKSGLYSLYNRALRRDATLQGKVVLEITIAPSGEVTRCRIVSSQLNNAELEDRIIRRVKLINFGAKDVSEMTIKYPIHFIPS</sequence>